<reference evidence="2" key="1">
    <citation type="submission" date="2019-10" db="EMBL/GenBank/DDBJ databases">
        <title>Streptomyces sp. nov., a novel actinobacterium isolated from alkaline environment.</title>
        <authorList>
            <person name="Golinska P."/>
        </authorList>
    </citation>
    <scope>NUCLEOTIDE SEQUENCE [LARGE SCALE GENOMIC DNA]</scope>
    <source>
        <strain evidence="2">DSM 42108</strain>
    </source>
</reference>
<dbReference type="Proteomes" id="UP000530234">
    <property type="component" value="Unassembled WGS sequence"/>
</dbReference>
<comment type="caution">
    <text evidence="1">The sequence shown here is derived from an EMBL/GenBank/DDBJ whole genome shotgun (WGS) entry which is preliminary data.</text>
</comment>
<protein>
    <recommendedName>
        <fullName evidence="3">ATP/GTP-binding protein</fullName>
    </recommendedName>
</protein>
<dbReference type="EMBL" id="VKHS01000039">
    <property type="protein sequence ID" value="MBB0228623.1"/>
    <property type="molecule type" value="Genomic_DNA"/>
</dbReference>
<keyword evidence="2" id="KW-1185">Reference proteome</keyword>
<dbReference type="AlphaFoldDB" id="A0A7W3XVA9"/>
<accession>A0A7W3XVA9</accession>
<gene>
    <name evidence="1" type="ORF">FOE67_03630</name>
</gene>
<sequence length="229" mass="25401">MWRHYDGGNPYEDFNSEEAGNGMWWGAVQNPNEPDILERMSCSNIPFWVETGEVPDVERALSPLILAELAYERIRVPETNITLSPEREDRQVVNLPTWIWADTGDFSPVAVTASLDGWDIWATTTARPVALTIEPGTTDADLFPRSGRCPINDDGSIGTPYTTGRSGDDPPCGLIYRRATHHVDSYPMTASITWEVSWEGSGDTGDTLPTAVFDTTHDIEVMEVQAVVR</sequence>
<evidence type="ECO:0000313" key="1">
    <source>
        <dbReference type="EMBL" id="MBB0228623.1"/>
    </source>
</evidence>
<proteinExistence type="predicted"/>
<evidence type="ECO:0000313" key="2">
    <source>
        <dbReference type="Proteomes" id="UP000530234"/>
    </source>
</evidence>
<name>A0A7W3XVA9_9ACTN</name>
<dbReference type="RefSeq" id="WP_182660316.1">
    <property type="nucleotide sequence ID" value="NZ_VKHS01000039.1"/>
</dbReference>
<evidence type="ECO:0008006" key="3">
    <source>
        <dbReference type="Google" id="ProtNLM"/>
    </source>
</evidence>
<organism evidence="1 2">
    <name type="scientific">Streptomyces calidiresistens</name>
    <dbReference type="NCBI Taxonomy" id="1485586"/>
    <lineage>
        <taxon>Bacteria</taxon>
        <taxon>Bacillati</taxon>
        <taxon>Actinomycetota</taxon>
        <taxon>Actinomycetes</taxon>
        <taxon>Kitasatosporales</taxon>
        <taxon>Streptomycetaceae</taxon>
        <taxon>Streptomyces</taxon>
    </lineage>
</organism>